<dbReference type="RefSeq" id="XP_009519916.1">
    <property type="nucleotide sequence ID" value="XM_009521621.1"/>
</dbReference>
<evidence type="ECO:0000313" key="2">
    <source>
        <dbReference type="Proteomes" id="UP000002640"/>
    </source>
</evidence>
<reference evidence="1 2" key="1">
    <citation type="journal article" date="2006" name="Science">
        <title>Phytophthora genome sequences uncover evolutionary origins and mechanisms of pathogenesis.</title>
        <authorList>
            <person name="Tyler B.M."/>
            <person name="Tripathy S."/>
            <person name="Zhang X."/>
            <person name="Dehal P."/>
            <person name="Jiang R.H."/>
            <person name="Aerts A."/>
            <person name="Arredondo F.D."/>
            <person name="Baxter L."/>
            <person name="Bensasson D."/>
            <person name="Beynon J.L."/>
            <person name="Chapman J."/>
            <person name="Damasceno C.M."/>
            <person name="Dorrance A.E."/>
            <person name="Dou D."/>
            <person name="Dickerman A.W."/>
            <person name="Dubchak I.L."/>
            <person name="Garbelotto M."/>
            <person name="Gijzen M."/>
            <person name="Gordon S.G."/>
            <person name="Govers F."/>
            <person name="Grunwald N.J."/>
            <person name="Huang W."/>
            <person name="Ivors K.L."/>
            <person name="Jones R.W."/>
            <person name="Kamoun S."/>
            <person name="Krampis K."/>
            <person name="Lamour K.H."/>
            <person name="Lee M.K."/>
            <person name="McDonald W.H."/>
            <person name="Medina M."/>
            <person name="Meijer H.J."/>
            <person name="Nordberg E.K."/>
            <person name="Maclean D.J."/>
            <person name="Ospina-Giraldo M.D."/>
            <person name="Morris P.F."/>
            <person name="Phuntumart V."/>
            <person name="Putnam N.H."/>
            <person name="Rash S."/>
            <person name="Rose J.K."/>
            <person name="Sakihama Y."/>
            <person name="Salamov A.A."/>
            <person name="Savidor A."/>
            <person name="Scheuring C.F."/>
            <person name="Smith B.M."/>
            <person name="Sobral B.W."/>
            <person name="Terry A."/>
            <person name="Torto-Alalibo T.A."/>
            <person name="Win J."/>
            <person name="Xu Z."/>
            <person name="Zhang H."/>
            <person name="Grigoriev I.V."/>
            <person name="Rokhsar D.S."/>
            <person name="Boore J.L."/>
        </authorList>
    </citation>
    <scope>NUCLEOTIDE SEQUENCE [LARGE SCALE GENOMIC DNA]</scope>
    <source>
        <strain evidence="1 2">P6497</strain>
    </source>
</reference>
<dbReference type="EMBL" id="JH159152">
    <property type="protein sequence ID" value="EGZ24628.1"/>
    <property type="molecule type" value="Genomic_DNA"/>
</dbReference>
<protein>
    <submittedName>
        <fullName evidence="1">Uncharacterized protein</fullName>
    </submittedName>
</protein>
<dbReference type="GeneID" id="20643394"/>
<gene>
    <name evidence="1" type="ORF">PHYSODRAFT_311514</name>
</gene>
<dbReference type="OMA" id="FTIMAPD"/>
<name>G4YZF3_PHYSP</name>
<dbReference type="InParanoid" id="G4YZF3"/>
<proteinExistence type="predicted"/>
<keyword evidence="2" id="KW-1185">Reference proteome</keyword>
<dbReference type="Proteomes" id="UP000002640">
    <property type="component" value="Unassembled WGS sequence"/>
</dbReference>
<dbReference type="KEGG" id="psoj:PHYSODRAFT_311514"/>
<accession>G4YZF3</accession>
<dbReference type="AlphaFoldDB" id="G4YZF3"/>
<sequence>MGGNYSKLFTKFVAERALARHRLVRRNTQRRYRKKLQNKGIDLETSVTQLRAEIQRLQQMKSEPQHILIAMTPWKAIVEQSRLFRYGFRPPVPVSELCSDKTPQCSDLAYVQTRFTQTIMAPDVHNNAGYGVKAGLENWRLISLHHENLVIELVRLERGPGESVVAYQNATTTFTANMLRQALPHLVDDERGWDPVAVKLIGQKLVVPGTLRFDWDPSTNKVVRTHYEIDMLTSLLALLGSVEDVSSVLDSALAIDYWSTTTCR</sequence>
<organism evidence="1 2">
    <name type="scientific">Phytophthora sojae (strain P6497)</name>
    <name type="common">Soybean stem and root rot agent</name>
    <name type="synonym">Phytophthora megasperma f. sp. glycines</name>
    <dbReference type="NCBI Taxonomy" id="1094619"/>
    <lineage>
        <taxon>Eukaryota</taxon>
        <taxon>Sar</taxon>
        <taxon>Stramenopiles</taxon>
        <taxon>Oomycota</taxon>
        <taxon>Peronosporomycetes</taxon>
        <taxon>Peronosporales</taxon>
        <taxon>Peronosporaceae</taxon>
        <taxon>Phytophthora</taxon>
    </lineage>
</organism>
<evidence type="ECO:0000313" key="1">
    <source>
        <dbReference type="EMBL" id="EGZ24628.1"/>
    </source>
</evidence>